<accession>A0A0F9B589</accession>
<dbReference type="EMBL" id="LAZR01039426">
    <property type="protein sequence ID" value="KKL17039.1"/>
    <property type="molecule type" value="Genomic_DNA"/>
</dbReference>
<organism evidence="1">
    <name type="scientific">marine sediment metagenome</name>
    <dbReference type="NCBI Taxonomy" id="412755"/>
    <lineage>
        <taxon>unclassified sequences</taxon>
        <taxon>metagenomes</taxon>
        <taxon>ecological metagenomes</taxon>
    </lineage>
</organism>
<dbReference type="AlphaFoldDB" id="A0A0F9B589"/>
<sequence length="227" mass="27111">MDKITQFLKDISYNSKYEFLDEGKHKDELSAIANKRGIKLPAHDLAVFKCTYGFVNRQNLNGCTLPKAEVERTLNTLVGKAVDFDHMRKRVVGHWIDAKLEGDEIIAYGIFFKGNFQDDYDLIKDYWEYPRLQKFWDKFLEEEASCWKFLKESQSPFRDIKCFFNIDEDRFRINNSLWGNNIGFNDDLLDFKDNEELKLYFFKEKAIFRQNIINRRQNMLNLEMTSM</sequence>
<evidence type="ECO:0000313" key="1">
    <source>
        <dbReference type="EMBL" id="KKL17039.1"/>
    </source>
</evidence>
<gene>
    <name evidence="1" type="ORF">LCGC14_2489550</name>
</gene>
<protein>
    <submittedName>
        <fullName evidence="1">Uncharacterized protein</fullName>
    </submittedName>
</protein>
<reference evidence="1" key="1">
    <citation type="journal article" date="2015" name="Nature">
        <title>Complex archaea that bridge the gap between prokaryotes and eukaryotes.</title>
        <authorList>
            <person name="Spang A."/>
            <person name="Saw J.H."/>
            <person name="Jorgensen S.L."/>
            <person name="Zaremba-Niedzwiedzka K."/>
            <person name="Martijn J."/>
            <person name="Lind A.E."/>
            <person name="van Eijk R."/>
            <person name="Schleper C."/>
            <person name="Guy L."/>
            <person name="Ettema T.J."/>
        </authorList>
    </citation>
    <scope>NUCLEOTIDE SEQUENCE</scope>
</reference>
<name>A0A0F9B589_9ZZZZ</name>
<proteinExistence type="predicted"/>
<comment type="caution">
    <text evidence="1">The sequence shown here is derived from an EMBL/GenBank/DDBJ whole genome shotgun (WGS) entry which is preliminary data.</text>
</comment>